<dbReference type="AlphaFoldDB" id="A0A084QWT6"/>
<organism evidence="2 3">
    <name type="scientific">Stachybotrys chlorohalonatus (strain IBT 40285)</name>
    <dbReference type="NCBI Taxonomy" id="1283841"/>
    <lineage>
        <taxon>Eukaryota</taxon>
        <taxon>Fungi</taxon>
        <taxon>Dikarya</taxon>
        <taxon>Ascomycota</taxon>
        <taxon>Pezizomycotina</taxon>
        <taxon>Sordariomycetes</taxon>
        <taxon>Hypocreomycetidae</taxon>
        <taxon>Hypocreales</taxon>
        <taxon>Stachybotryaceae</taxon>
        <taxon>Stachybotrys</taxon>
    </lineage>
</organism>
<dbReference type="Proteomes" id="UP000028524">
    <property type="component" value="Unassembled WGS sequence"/>
</dbReference>
<dbReference type="OrthoDB" id="74460at2759"/>
<accession>A0A084QWT6</accession>
<evidence type="ECO:0000313" key="2">
    <source>
        <dbReference type="EMBL" id="KFA68421.1"/>
    </source>
</evidence>
<evidence type="ECO:0000256" key="1">
    <source>
        <dbReference type="SAM" id="MobiDB-lite"/>
    </source>
</evidence>
<name>A0A084QWT6_STAC4</name>
<sequence>MFTFSNIKDGEVVHQRCVLIRGSCEVQPLGGGEDFVRIETLDTADNVAFPEQRWPLNQGWLKALLMLNPGDNKIRFSIGTSKKVCTMIKLHYTPLLQTPPLHLVILVAKDSPQLIDCPAAKFGSLSGAHSGLQSAIAKFRMTAYMWQAFTAAEMHDNGLQRRSFRLEEEWASDTVSLSRFRTAGATQSTAKIHLVRSDKTVAELRSAQYAQQNPSAQKPDELHSIFTVALLNYGSPFCSELHPVVAGLILDSTYDLKDNLIMAHAALGAHNPKGLSLGIFGSHLTYSWPRFMEEITECMLDATPPGDLVGNDNGECASMWEACSVGQGAFLHEVGHAFSAPHTTGIMARGYSKDWPKCFLPMTAISVHSGPEDVSPVTPKTNNDCHWDIRDLLRFANLAHFHIPGDVFRDPSPPTFDIKDEDDGDTQVVVSCQAGIGQICFNDWIHPVPTFGNPQTTVSYSIAGLKTKYDFGKSLQIEALTLNGKDKATDLVKLLSNRSIIRIPGSGVTLRKKSIKANPDQTNGWAWTVLLKKRSGSGRLVSASKVDIRVGCALDGAIVHYKDGTKVPCGPRGKNGEDPSMGGHQARKMAIPWGEEIVSVAIQKGNGQLGGLRMTLSNGKAMGAINSRDRGGAVEILEAGEGQRIIGFCGAHGDEYSLCTEFGIVTAPRNKEIPDTIYDMPELQNNPPDHLPDHQSRPVKRRRRDGSHTEEEDSNTSEDEDNGYDDDY</sequence>
<keyword evidence="3" id="KW-1185">Reference proteome</keyword>
<feature type="region of interest" description="Disordered" evidence="1">
    <location>
        <begin position="678"/>
        <end position="728"/>
    </location>
</feature>
<evidence type="ECO:0008006" key="4">
    <source>
        <dbReference type="Google" id="ProtNLM"/>
    </source>
</evidence>
<dbReference type="InParanoid" id="A0A084QWT6"/>
<protein>
    <recommendedName>
        <fullName evidence="4">Jacalin-type lectin domain-containing protein</fullName>
    </recommendedName>
</protein>
<dbReference type="InterPro" id="IPR053002">
    <property type="entry name" value="Metalloproteinase_M10B"/>
</dbReference>
<dbReference type="GO" id="GO:0005737">
    <property type="term" value="C:cytoplasm"/>
    <property type="evidence" value="ECO:0007669"/>
    <property type="project" value="TreeGrafter"/>
</dbReference>
<dbReference type="HOGENOM" id="CLU_009601_1_0_1"/>
<proteinExistence type="predicted"/>
<reference evidence="2 3" key="1">
    <citation type="journal article" date="2014" name="BMC Genomics">
        <title>Comparative genome sequencing reveals chemotype-specific gene clusters in the toxigenic black mold Stachybotrys.</title>
        <authorList>
            <person name="Semeiks J."/>
            <person name="Borek D."/>
            <person name="Otwinowski Z."/>
            <person name="Grishin N.V."/>
        </authorList>
    </citation>
    <scope>NUCLEOTIDE SEQUENCE [LARGE SCALE GENOMIC DNA]</scope>
    <source>
        <strain evidence="2 3">IBT 40285</strain>
    </source>
</reference>
<gene>
    <name evidence="2" type="ORF">S40285_09421</name>
</gene>
<feature type="compositionally biased region" description="Acidic residues" evidence="1">
    <location>
        <begin position="710"/>
        <end position="728"/>
    </location>
</feature>
<dbReference type="PANTHER" id="PTHR21054">
    <property type="entry name" value="ZINC METALLOPROTEINASE-RELATED"/>
    <property type="match status" value="1"/>
</dbReference>
<dbReference type="PANTHER" id="PTHR21054:SF2">
    <property type="entry name" value="MIP04191P"/>
    <property type="match status" value="1"/>
</dbReference>
<dbReference type="OMA" id="NDNGECA"/>
<dbReference type="InterPro" id="IPR021917">
    <property type="entry name" value="Unchr_Zn-peptidase-like"/>
</dbReference>
<evidence type="ECO:0000313" key="3">
    <source>
        <dbReference type="Proteomes" id="UP000028524"/>
    </source>
</evidence>
<dbReference type="Pfam" id="PF12044">
    <property type="entry name" value="Metallopep"/>
    <property type="match status" value="1"/>
</dbReference>
<dbReference type="EMBL" id="KL659890">
    <property type="protein sequence ID" value="KFA68421.1"/>
    <property type="molecule type" value="Genomic_DNA"/>
</dbReference>